<comment type="similarity">
    <text evidence="2">Belongs to the FAD-binding monooxygenase family.</text>
</comment>
<dbReference type="Proteomes" id="UP001583193">
    <property type="component" value="Unassembled WGS sequence"/>
</dbReference>
<dbReference type="Pfam" id="PF00743">
    <property type="entry name" value="FMO-like"/>
    <property type="match status" value="1"/>
</dbReference>
<name>A0ABR3WRF8_9EURO</name>
<evidence type="ECO:0008006" key="8">
    <source>
        <dbReference type="Google" id="ProtNLM"/>
    </source>
</evidence>
<keyword evidence="3" id="KW-0285">Flavoprotein</keyword>
<dbReference type="InterPro" id="IPR051209">
    <property type="entry name" value="FAD-bind_Monooxygenase_sf"/>
</dbReference>
<protein>
    <recommendedName>
        <fullName evidence="8">Sterigmatocystin biosynthesis monooxygenase stcW</fullName>
    </recommendedName>
</protein>
<accession>A0ABR3WRF8</accession>
<proteinExistence type="inferred from homology"/>
<evidence type="ECO:0000256" key="1">
    <source>
        <dbReference type="ARBA" id="ARBA00001974"/>
    </source>
</evidence>
<dbReference type="PANTHER" id="PTHR42877:SF11">
    <property type="entry name" value="MONOOXYGENASE, PUTATIVE (AFU_ORTHOLOGUE AFUA_6G13790)-RELATED"/>
    <property type="match status" value="1"/>
</dbReference>
<evidence type="ECO:0000256" key="3">
    <source>
        <dbReference type="ARBA" id="ARBA00022630"/>
    </source>
</evidence>
<evidence type="ECO:0000313" key="6">
    <source>
        <dbReference type="EMBL" id="KAL1866252.1"/>
    </source>
</evidence>
<evidence type="ECO:0000256" key="2">
    <source>
        <dbReference type="ARBA" id="ARBA00010139"/>
    </source>
</evidence>
<organism evidence="6 7">
    <name type="scientific">Paecilomyces lecythidis</name>
    <dbReference type="NCBI Taxonomy" id="3004212"/>
    <lineage>
        <taxon>Eukaryota</taxon>
        <taxon>Fungi</taxon>
        <taxon>Dikarya</taxon>
        <taxon>Ascomycota</taxon>
        <taxon>Pezizomycotina</taxon>
        <taxon>Eurotiomycetes</taxon>
        <taxon>Eurotiomycetidae</taxon>
        <taxon>Eurotiales</taxon>
        <taxon>Thermoascaceae</taxon>
        <taxon>Paecilomyces</taxon>
    </lineage>
</organism>
<gene>
    <name evidence="6" type="ORF">Plec18167_009092</name>
</gene>
<feature type="non-terminal residue" evidence="6">
    <location>
        <position position="503"/>
    </location>
</feature>
<evidence type="ECO:0000256" key="4">
    <source>
        <dbReference type="ARBA" id="ARBA00022827"/>
    </source>
</evidence>
<comment type="cofactor">
    <cofactor evidence="1">
        <name>FAD</name>
        <dbReference type="ChEBI" id="CHEBI:57692"/>
    </cofactor>
</comment>
<dbReference type="InterPro" id="IPR036188">
    <property type="entry name" value="FAD/NAD-bd_sf"/>
</dbReference>
<keyword evidence="7" id="KW-1185">Reference proteome</keyword>
<reference evidence="6 7" key="1">
    <citation type="journal article" date="2024" name="IMA Fungus">
        <title>IMA Genome - F19 : A genome assembly and annotation guide to empower mycologists, including annotated draft genome sequences of Ceratocystis pirilliformis, Diaporthe australafricana, Fusarium ophioides, Paecilomyces lecythidis, and Sporothrix stenoceras.</title>
        <authorList>
            <person name="Aylward J."/>
            <person name="Wilson A.M."/>
            <person name="Visagie C.M."/>
            <person name="Spraker J."/>
            <person name="Barnes I."/>
            <person name="Buitendag C."/>
            <person name="Ceriani C."/>
            <person name="Del Mar Angel L."/>
            <person name="du Plessis D."/>
            <person name="Fuchs T."/>
            <person name="Gasser K."/>
            <person name="Kramer D."/>
            <person name="Li W."/>
            <person name="Munsamy K."/>
            <person name="Piso A."/>
            <person name="Price J.L."/>
            <person name="Sonnekus B."/>
            <person name="Thomas C."/>
            <person name="van der Nest A."/>
            <person name="van Dijk A."/>
            <person name="van Heerden A."/>
            <person name="van Vuuren N."/>
            <person name="Yilmaz N."/>
            <person name="Duong T.A."/>
            <person name="van der Merwe N.A."/>
            <person name="Wingfield M.J."/>
            <person name="Wingfield B.D."/>
        </authorList>
    </citation>
    <scope>NUCLEOTIDE SEQUENCE [LARGE SCALE GENOMIC DNA]</scope>
    <source>
        <strain evidence="6 7">CMW 18167</strain>
    </source>
</reference>
<keyword evidence="4" id="KW-0274">FAD</keyword>
<dbReference type="Gene3D" id="3.50.50.60">
    <property type="entry name" value="FAD/NAD(P)-binding domain"/>
    <property type="match status" value="2"/>
</dbReference>
<comment type="caution">
    <text evidence="6">The sequence shown here is derived from an EMBL/GenBank/DDBJ whole genome shotgun (WGS) entry which is preliminary data.</text>
</comment>
<dbReference type="EMBL" id="JAVDPF010000052">
    <property type="protein sequence ID" value="KAL1866252.1"/>
    <property type="molecule type" value="Genomic_DNA"/>
</dbReference>
<dbReference type="PANTHER" id="PTHR42877">
    <property type="entry name" value="L-ORNITHINE N(5)-MONOOXYGENASE-RELATED"/>
    <property type="match status" value="1"/>
</dbReference>
<evidence type="ECO:0000256" key="5">
    <source>
        <dbReference type="ARBA" id="ARBA00023002"/>
    </source>
</evidence>
<dbReference type="SUPFAM" id="SSF51905">
    <property type="entry name" value="FAD/NAD(P)-binding domain"/>
    <property type="match status" value="2"/>
</dbReference>
<dbReference type="InterPro" id="IPR020946">
    <property type="entry name" value="Flavin_mOase-like"/>
</dbReference>
<evidence type="ECO:0000313" key="7">
    <source>
        <dbReference type="Proteomes" id="UP001583193"/>
    </source>
</evidence>
<keyword evidence="5" id="KW-0560">Oxidoreductase</keyword>
<sequence>MTINGVNGRASDPLLPGNHANSLPNKAADVSISNEPMFTPRKLRVVCIGSGYSGLVLSHKYNYVGNYKDYIDFVIYEKNHDIGGTWLENRYPGIACDVSTLYSGYMVPAHIYTFLFEPNPDWSSFYASGPEIWRYLKRTSDKYELARQVQFNSKLLESIWDEASGKWKLKLDQNGTIISDECDILINSSGFLNEWKWPEIPDRGSFEGKMLHTARWDESLNWDGKRVAIIGNGSSAIQLLPQMQKTASQITTYIRSPTWISSNYAAHLTKDGHNFLYSDEEKREFRENKEKFYQYRRKIEHEFNKYFYAFFKGSPEQAMVHEMFEADMRRRLKNDPYLCAKLIPDWDVGCRRLTPGDGYLEALLENNVEVEFSEIERITPKGIKTTSGEKEFDIIVCATGFDVSFRPRWEMIGKGGISLGEQWKTISEGYMSICAPNMPNYFIFNGPNCATGHGSLMGILDVTADYVLRWCRKIATQNIKSVTVNSDVVKEFNLYAQKFLKRT</sequence>